<evidence type="ECO:0000256" key="1">
    <source>
        <dbReference type="SAM" id="MobiDB-lite"/>
    </source>
</evidence>
<organism evidence="2 3">
    <name type="scientific">Phytophthora nicotianae P10297</name>
    <dbReference type="NCBI Taxonomy" id="1317064"/>
    <lineage>
        <taxon>Eukaryota</taxon>
        <taxon>Sar</taxon>
        <taxon>Stramenopiles</taxon>
        <taxon>Oomycota</taxon>
        <taxon>Peronosporomycetes</taxon>
        <taxon>Peronosporales</taxon>
        <taxon>Peronosporaceae</taxon>
        <taxon>Phytophthora</taxon>
    </lineage>
</organism>
<evidence type="ECO:0000313" key="2">
    <source>
        <dbReference type="EMBL" id="ETP52750.1"/>
    </source>
</evidence>
<comment type="caution">
    <text evidence="2">The sequence shown here is derived from an EMBL/GenBank/DDBJ whole genome shotgun (WGS) entry which is preliminary data.</text>
</comment>
<sequence>MNVSANELQKERQQMLPSDTGKREQDESLRLPTVLEIRARRLVMIGSD</sequence>
<accession>W3A0J2</accession>
<feature type="region of interest" description="Disordered" evidence="1">
    <location>
        <begin position="1"/>
        <end position="28"/>
    </location>
</feature>
<reference evidence="2 3" key="1">
    <citation type="submission" date="2013-11" db="EMBL/GenBank/DDBJ databases">
        <title>The Genome Sequence of Phytophthora parasitica P10297.</title>
        <authorList>
            <consortium name="The Broad Institute Genomics Platform"/>
            <person name="Russ C."/>
            <person name="Tyler B."/>
            <person name="Panabieres F."/>
            <person name="Shan W."/>
            <person name="Tripathy S."/>
            <person name="Grunwald N."/>
            <person name="Machado M."/>
            <person name="Johnson C.S."/>
            <person name="Walker B."/>
            <person name="Young S.K."/>
            <person name="Zeng Q."/>
            <person name="Gargeya S."/>
            <person name="Fitzgerald M."/>
            <person name="Haas B."/>
            <person name="Abouelleil A."/>
            <person name="Allen A.W."/>
            <person name="Alvarado L."/>
            <person name="Arachchi H.M."/>
            <person name="Berlin A.M."/>
            <person name="Chapman S.B."/>
            <person name="Gainer-Dewar J."/>
            <person name="Goldberg J."/>
            <person name="Griggs A."/>
            <person name="Gujja S."/>
            <person name="Hansen M."/>
            <person name="Howarth C."/>
            <person name="Imamovic A."/>
            <person name="Ireland A."/>
            <person name="Larimer J."/>
            <person name="McCowan C."/>
            <person name="Murphy C."/>
            <person name="Pearson M."/>
            <person name="Poon T.W."/>
            <person name="Priest M."/>
            <person name="Roberts A."/>
            <person name="Saif S."/>
            <person name="Shea T."/>
            <person name="Sisk P."/>
            <person name="Sykes S."/>
            <person name="Wortman J."/>
            <person name="Nusbaum C."/>
            <person name="Birren B."/>
        </authorList>
    </citation>
    <scope>NUCLEOTIDE SEQUENCE [LARGE SCALE GENOMIC DNA]</scope>
    <source>
        <strain evidence="2 3">P10297</strain>
    </source>
</reference>
<protein>
    <submittedName>
        <fullName evidence="2">Uncharacterized protein</fullName>
    </submittedName>
</protein>
<proteinExistence type="predicted"/>
<name>W3A0J2_PHYNI</name>
<dbReference type="EMBL" id="ANIY01000476">
    <property type="protein sequence ID" value="ETP52750.1"/>
    <property type="molecule type" value="Genomic_DNA"/>
</dbReference>
<dbReference type="AlphaFoldDB" id="W3A0J2"/>
<evidence type="ECO:0000313" key="3">
    <source>
        <dbReference type="Proteomes" id="UP000018948"/>
    </source>
</evidence>
<dbReference type="Proteomes" id="UP000018948">
    <property type="component" value="Unassembled WGS sequence"/>
</dbReference>
<gene>
    <name evidence="2" type="ORF">F442_02283</name>
</gene>